<evidence type="ECO:0000256" key="2">
    <source>
        <dbReference type="ARBA" id="ARBA00023315"/>
    </source>
</evidence>
<dbReference type="SUPFAM" id="SSF55729">
    <property type="entry name" value="Acyl-CoA N-acyltransferases (Nat)"/>
    <property type="match status" value="1"/>
</dbReference>
<dbReference type="KEGG" id="ppul:RO07_12315"/>
<dbReference type="Proteomes" id="UP000035086">
    <property type="component" value="Chromosome"/>
</dbReference>
<organism evidence="5 7">
    <name type="scientific">Pandoraea pulmonicola</name>
    <dbReference type="NCBI Taxonomy" id="93221"/>
    <lineage>
        <taxon>Bacteria</taxon>
        <taxon>Pseudomonadati</taxon>
        <taxon>Pseudomonadota</taxon>
        <taxon>Betaproteobacteria</taxon>
        <taxon>Burkholderiales</taxon>
        <taxon>Burkholderiaceae</taxon>
        <taxon>Pandoraea</taxon>
    </lineage>
</organism>
<reference evidence="4" key="2">
    <citation type="submission" date="2016-11" db="EMBL/GenBank/DDBJ databases">
        <title>Complete Genome Sequencing of Pandoraea pulmonicola DSM 16583.</title>
        <authorList>
            <person name="Chan K.-G."/>
        </authorList>
    </citation>
    <scope>NUCLEOTIDE SEQUENCE</scope>
    <source>
        <strain evidence="4">DSM 16583</strain>
    </source>
</reference>
<dbReference type="PANTHER" id="PTHR10545">
    <property type="entry name" value="DIAMINE N-ACETYLTRANSFERASE"/>
    <property type="match status" value="1"/>
</dbReference>
<dbReference type="PROSITE" id="PS51186">
    <property type="entry name" value="GNAT"/>
    <property type="match status" value="1"/>
</dbReference>
<proteinExistence type="predicted"/>
<evidence type="ECO:0000259" key="3">
    <source>
        <dbReference type="PROSITE" id="PS51186"/>
    </source>
</evidence>
<dbReference type="InterPro" id="IPR000182">
    <property type="entry name" value="GNAT_dom"/>
</dbReference>
<reference evidence="5 7" key="3">
    <citation type="submission" date="2018-06" db="EMBL/GenBank/DDBJ databases">
        <authorList>
            <consortium name="Pathogen Informatics"/>
            <person name="Doyle S."/>
        </authorList>
    </citation>
    <scope>NUCLEOTIDE SEQUENCE [LARGE SCALE GENOMIC DNA]</scope>
    <source>
        <strain evidence="5 7">NCTC13159</strain>
    </source>
</reference>
<sequence>MNHDALNRDANHITIRHVRPQDRHAWEPLYRQYADFYRVVVDDTIVQRTWSWLMDPEHPVEGLVAESENGELVGLAHFRPVPETLIGRDSGFLDDLYVPPSQRGTGTGRALIAAVTTIARSRGWPFVRWVTANDNATARRLYDGIAQETAWVTYDLTVDALTP</sequence>
<dbReference type="AlphaFoldDB" id="A0AAJ5D058"/>
<dbReference type="Proteomes" id="UP000254589">
    <property type="component" value="Unassembled WGS sequence"/>
</dbReference>
<dbReference type="Gene3D" id="3.40.630.30">
    <property type="match status" value="1"/>
</dbReference>
<reference evidence="6" key="1">
    <citation type="submission" date="2014-12" db="EMBL/GenBank/DDBJ databases">
        <title>Complete Genome Sequencing of Pandoraea pulmonicola DSM 16583.</title>
        <authorList>
            <person name="Chan K.-G."/>
        </authorList>
    </citation>
    <scope>NUCLEOTIDE SEQUENCE [LARGE SCALE GENOMIC DNA]</scope>
    <source>
        <strain evidence="6">DSM 16583</strain>
    </source>
</reference>
<dbReference type="GO" id="GO:0008080">
    <property type="term" value="F:N-acetyltransferase activity"/>
    <property type="evidence" value="ECO:0007669"/>
    <property type="project" value="TreeGrafter"/>
</dbReference>
<dbReference type="EMBL" id="UGSJ01000001">
    <property type="protein sequence ID" value="SUA90304.1"/>
    <property type="molecule type" value="Genomic_DNA"/>
</dbReference>
<dbReference type="RefSeq" id="WP_039408171.1">
    <property type="nucleotide sequence ID" value="NZ_CP010310.2"/>
</dbReference>
<keyword evidence="1" id="KW-0808">Transferase</keyword>
<accession>A0AAJ5D058</accession>
<evidence type="ECO:0000313" key="4">
    <source>
        <dbReference type="EMBL" id="AJC21049.1"/>
    </source>
</evidence>
<dbReference type="CDD" id="cd04301">
    <property type="entry name" value="NAT_SF"/>
    <property type="match status" value="1"/>
</dbReference>
<name>A0AAJ5D058_PANPU</name>
<gene>
    <name evidence="5" type="ORF">NCTC13159_01787</name>
    <name evidence="4" type="ORF">RO07_12315</name>
</gene>
<dbReference type="Pfam" id="PF00583">
    <property type="entry name" value="Acetyltransf_1"/>
    <property type="match status" value="1"/>
</dbReference>
<evidence type="ECO:0000256" key="1">
    <source>
        <dbReference type="ARBA" id="ARBA00022679"/>
    </source>
</evidence>
<keyword evidence="2" id="KW-0012">Acyltransferase</keyword>
<dbReference type="InterPro" id="IPR051016">
    <property type="entry name" value="Diverse_Substrate_AcTransf"/>
</dbReference>
<dbReference type="PANTHER" id="PTHR10545:SF42">
    <property type="entry name" value="ACETYLTRANSFERASE"/>
    <property type="match status" value="1"/>
</dbReference>
<dbReference type="InterPro" id="IPR016181">
    <property type="entry name" value="Acyl_CoA_acyltransferase"/>
</dbReference>
<evidence type="ECO:0000313" key="7">
    <source>
        <dbReference type="Proteomes" id="UP000254589"/>
    </source>
</evidence>
<feature type="domain" description="N-acetyltransferase" evidence="3">
    <location>
        <begin position="13"/>
        <end position="163"/>
    </location>
</feature>
<dbReference type="EMBL" id="CP010310">
    <property type="protein sequence ID" value="AJC21049.1"/>
    <property type="molecule type" value="Genomic_DNA"/>
</dbReference>
<keyword evidence="6" id="KW-1185">Reference proteome</keyword>
<protein>
    <submittedName>
        <fullName evidence="4">GNAT family N-acetyltransferase</fullName>
    </submittedName>
    <submittedName>
        <fullName evidence="5">Predicted acetyltransferase</fullName>
    </submittedName>
</protein>
<evidence type="ECO:0000313" key="6">
    <source>
        <dbReference type="Proteomes" id="UP000035086"/>
    </source>
</evidence>
<evidence type="ECO:0000313" key="5">
    <source>
        <dbReference type="EMBL" id="SUA90304.1"/>
    </source>
</evidence>